<dbReference type="EMBL" id="CAKKNE010000001">
    <property type="protein sequence ID" value="CAH0364001.1"/>
    <property type="molecule type" value="Genomic_DNA"/>
</dbReference>
<protein>
    <submittedName>
        <fullName evidence="2">Uncharacterized protein</fullName>
    </submittedName>
</protein>
<dbReference type="AlphaFoldDB" id="A0A8J2WWC8"/>
<evidence type="ECO:0000313" key="3">
    <source>
        <dbReference type="Proteomes" id="UP000789595"/>
    </source>
</evidence>
<organism evidence="2 3">
    <name type="scientific">Pelagomonas calceolata</name>
    <dbReference type="NCBI Taxonomy" id="35677"/>
    <lineage>
        <taxon>Eukaryota</taxon>
        <taxon>Sar</taxon>
        <taxon>Stramenopiles</taxon>
        <taxon>Ochrophyta</taxon>
        <taxon>Pelagophyceae</taxon>
        <taxon>Pelagomonadales</taxon>
        <taxon>Pelagomonadaceae</taxon>
        <taxon>Pelagomonas</taxon>
    </lineage>
</organism>
<sequence>MPRRRNANAIMPRRRHATLLLLPLRAAAETPYAKTPYQQWEEDTYYPHSRGGPYQACLKAHLVPKPNTYSGCGRLPKTVKYCMTTFPEETSSENEEREACLDRYYKWWDCVFEACEETHCSYHGSCPEHPPDVEFPYDDYPEESTHPEKPDADYWESLKNQPNIWGDFTEGRWANDGGVAPRGSNCPQKWRFCSRCGSVSGDVAPSVSPLVW</sequence>
<accession>A0A8J2WWC8</accession>
<comment type="caution">
    <text evidence="2">The sequence shown here is derived from an EMBL/GenBank/DDBJ whole genome shotgun (WGS) entry which is preliminary data.</text>
</comment>
<gene>
    <name evidence="2" type="ORF">PECAL_1P03480</name>
</gene>
<keyword evidence="1" id="KW-0732">Signal</keyword>
<name>A0A8J2WWC8_9STRA</name>
<proteinExistence type="predicted"/>
<evidence type="ECO:0000256" key="1">
    <source>
        <dbReference type="SAM" id="SignalP"/>
    </source>
</evidence>
<dbReference type="Proteomes" id="UP000789595">
    <property type="component" value="Unassembled WGS sequence"/>
</dbReference>
<reference evidence="2" key="1">
    <citation type="submission" date="2021-11" db="EMBL/GenBank/DDBJ databases">
        <authorList>
            <consortium name="Genoscope - CEA"/>
            <person name="William W."/>
        </authorList>
    </citation>
    <scope>NUCLEOTIDE SEQUENCE</scope>
</reference>
<feature type="signal peptide" evidence="1">
    <location>
        <begin position="1"/>
        <end position="28"/>
    </location>
</feature>
<evidence type="ECO:0000313" key="2">
    <source>
        <dbReference type="EMBL" id="CAH0364001.1"/>
    </source>
</evidence>
<keyword evidence="3" id="KW-1185">Reference proteome</keyword>
<feature type="chain" id="PRO_5035191322" evidence="1">
    <location>
        <begin position="29"/>
        <end position="212"/>
    </location>
</feature>